<dbReference type="AlphaFoldDB" id="A0A0A9EC79"/>
<reference evidence="1" key="1">
    <citation type="submission" date="2014-09" db="EMBL/GenBank/DDBJ databases">
        <authorList>
            <person name="Magalhaes I.L.F."/>
            <person name="Oliveira U."/>
            <person name="Santos F.R."/>
            <person name="Vidigal T.H.D.A."/>
            <person name="Brescovit A.D."/>
            <person name="Santos A.J."/>
        </authorList>
    </citation>
    <scope>NUCLEOTIDE SEQUENCE</scope>
    <source>
        <tissue evidence="1">Shoot tissue taken approximately 20 cm above the soil surface</tissue>
    </source>
</reference>
<dbReference type="EMBL" id="GBRH01199531">
    <property type="protein sequence ID" value="JAD98364.1"/>
    <property type="molecule type" value="Transcribed_RNA"/>
</dbReference>
<evidence type="ECO:0000313" key="1">
    <source>
        <dbReference type="EMBL" id="JAD98364.1"/>
    </source>
</evidence>
<accession>A0A0A9EC79</accession>
<name>A0A0A9EC79_ARUDO</name>
<protein>
    <submittedName>
        <fullName evidence="1">Uncharacterized protein</fullName>
    </submittedName>
</protein>
<proteinExistence type="predicted"/>
<organism evidence="1">
    <name type="scientific">Arundo donax</name>
    <name type="common">Giant reed</name>
    <name type="synonym">Donax arundinaceus</name>
    <dbReference type="NCBI Taxonomy" id="35708"/>
    <lineage>
        <taxon>Eukaryota</taxon>
        <taxon>Viridiplantae</taxon>
        <taxon>Streptophyta</taxon>
        <taxon>Embryophyta</taxon>
        <taxon>Tracheophyta</taxon>
        <taxon>Spermatophyta</taxon>
        <taxon>Magnoliopsida</taxon>
        <taxon>Liliopsida</taxon>
        <taxon>Poales</taxon>
        <taxon>Poaceae</taxon>
        <taxon>PACMAD clade</taxon>
        <taxon>Arundinoideae</taxon>
        <taxon>Arundineae</taxon>
        <taxon>Arundo</taxon>
    </lineage>
</organism>
<reference evidence="1" key="2">
    <citation type="journal article" date="2015" name="Data Brief">
        <title>Shoot transcriptome of the giant reed, Arundo donax.</title>
        <authorList>
            <person name="Barrero R.A."/>
            <person name="Guerrero F.D."/>
            <person name="Moolhuijzen P."/>
            <person name="Goolsby J.A."/>
            <person name="Tidwell J."/>
            <person name="Bellgard S.E."/>
            <person name="Bellgard M.I."/>
        </authorList>
    </citation>
    <scope>NUCLEOTIDE SEQUENCE</scope>
    <source>
        <tissue evidence="1">Shoot tissue taken approximately 20 cm above the soil surface</tissue>
    </source>
</reference>
<sequence>MLGIGMHGVYFVKSKHSFLNIFD</sequence>